<reference evidence="1 4" key="1">
    <citation type="journal article" date="2011" name="Nature">
        <title>The Medicago genome provides insight into the evolution of rhizobial symbioses.</title>
        <authorList>
            <person name="Young N.D."/>
            <person name="Debelle F."/>
            <person name="Oldroyd G.E."/>
            <person name="Geurts R."/>
            <person name="Cannon S.B."/>
            <person name="Udvardi M.K."/>
            <person name="Benedito V.A."/>
            <person name="Mayer K.F."/>
            <person name="Gouzy J."/>
            <person name="Schoof H."/>
            <person name="Van de Peer Y."/>
            <person name="Proost S."/>
            <person name="Cook D.R."/>
            <person name="Meyers B.C."/>
            <person name="Spannagl M."/>
            <person name="Cheung F."/>
            <person name="De Mita S."/>
            <person name="Krishnakumar V."/>
            <person name="Gundlach H."/>
            <person name="Zhou S."/>
            <person name="Mudge J."/>
            <person name="Bharti A.K."/>
            <person name="Murray J.D."/>
            <person name="Naoumkina M.A."/>
            <person name="Rosen B."/>
            <person name="Silverstein K.A."/>
            <person name="Tang H."/>
            <person name="Rombauts S."/>
            <person name="Zhao P.X."/>
            <person name="Zhou P."/>
            <person name="Barbe V."/>
            <person name="Bardou P."/>
            <person name="Bechner M."/>
            <person name="Bellec A."/>
            <person name="Berger A."/>
            <person name="Berges H."/>
            <person name="Bidwell S."/>
            <person name="Bisseling T."/>
            <person name="Choisne N."/>
            <person name="Couloux A."/>
            <person name="Denny R."/>
            <person name="Deshpande S."/>
            <person name="Dai X."/>
            <person name="Doyle J.J."/>
            <person name="Dudez A.M."/>
            <person name="Farmer A.D."/>
            <person name="Fouteau S."/>
            <person name="Franken C."/>
            <person name="Gibelin C."/>
            <person name="Gish J."/>
            <person name="Goldstein S."/>
            <person name="Gonzalez A.J."/>
            <person name="Green P.J."/>
            <person name="Hallab A."/>
            <person name="Hartog M."/>
            <person name="Hua A."/>
            <person name="Humphray S.J."/>
            <person name="Jeong D.H."/>
            <person name="Jing Y."/>
            <person name="Jocker A."/>
            <person name="Kenton S.M."/>
            <person name="Kim D.J."/>
            <person name="Klee K."/>
            <person name="Lai H."/>
            <person name="Lang C."/>
            <person name="Lin S."/>
            <person name="Macmil S.L."/>
            <person name="Magdelenat G."/>
            <person name="Matthews L."/>
            <person name="McCorrison J."/>
            <person name="Monaghan E.L."/>
            <person name="Mun J.H."/>
            <person name="Najar F.Z."/>
            <person name="Nicholson C."/>
            <person name="Noirot C."/>
            <person name="O'Bleness M."/>
            <person name="Paule C.R."/>
            <person name="Poulain J."/>
            <person name="Prion F."/>
            <person name="Qin B."/>
            <person name="Qu C."/>
            <person name="Retzel E.F."/>
            <person name="Riddle C."/>
            <person name="Sallet E."/>
            <person name="Samain S."/>
            <person name="Samson N."/>
            <person name="Sanders I."/>
            <person name="Saurat O."/>
            <person name="Scarpelli C."/>
            <person name="Schiex T."/>
            <person name="Segurens B."/>
            <person name="Severin A.J."/>
            <person name="Sherrier D.J."/>
            <person name="Shi R."/>
            <person name="Sims S."/>
            <person name="Singer S.R."/>
            <person name="Sinharoy S."/>
            <person name="Sterck L."/>
            <person name="Viollet A."/>
            <person name="Wang B.B."/>
            <person name="Wang K."/>
            <person name="Wang M."/>
            <person name="Wang X."/>
            <person name="Warfsmann J."/>
            <person name="Weissenbach J."/>
            <person name="White D.D."/>
            <person name="White J.D."/>
            <person name="Wiley G.B."/>
            <person name="Wincker P."/>
            <person name="Xing Y."/>
            <person name="Yang L."/>
            <person name="Yao Z."/>
            <person name="Ying F."/>
            <person name="Zhai J."/>
            <person name="Zhou L."/>
            <person name="Zuber A."/>
            <person name="Denarie J."/>
            <person name="Dixon R.A."/>
            <person name="May G.D."/>
            <person name="Schwartz D.C."/>
            <person name="Rogers J."/>
            <person name="Quetier F."/>
            <person name="Town C.D."/>
            <person name="Roe B.A."/>
        </authorList>
    </citation>
    <scope>NUCLEOTIDE SEQUENCE [LARGE SCALE GENOMIC DNA]</scope>
    <source>
        <strain evidence="1">A17</strain>
        <strain evidence="3 4">cv. Jemalong A17</strain>
    </source>
</reference>
<gene>
    <name evidence="1" type="ordered locus">MTR_7g053480</name>
    <name evidence="2" type="ORF">MtrunA17_Chr7g0234811</name>
</gene>
<accession>A0A072U089</accession>
<sequence>MAASSLTSSFYSFPFTTSPKSSHLIPFYCSFHLKHHTLHLKSPPSLFVSASRAATPTTLIKIDKSSISATPSEVLPFRVGHDFELHQLKHGYALMIEVVRVITKHYEERRDYCDSR</sequence>
<dbReference type="GO" id="GO:0008685">
    <property type="term" value="F:2-C-methyl-D-erythritol 2,4-cyclodiphosphate synthase activity"/>
    <property type="evidence" value="ECO:0007669"/>
    <property type="project" value="UniProtKB-EC"/>
</dbReference>
<dbReference type="HOGENOM" id="CLU_2100540_0_0_1"/>
<proteinExistence type="predicted"/>
<reference evidence="1 4" key="2">
    <citation type="journal article" date="2014" name="BMC Genomics">
        <title>An improved genome release (version Mt4.0) for the model legume Medicago truncatula.</title>
        <authorList>
            <person name="Tang H."/>
            <person name="Krishnakumar V."/>
            <person name="Bidwell S."/>
            <person name="Rosen B."/>
            <person name="Chan A."/>
            <person name="Zhou S."/>
            <person name="Gentzbittel L."/>
            <person name="Childs K.L."/>
            <person name="Yandell M."/>
            <person name="Gundlach H."/>
            <person name="Mayer K.F."/>
            <person name="Schwartz D.C."/>
            <person name="Town C.D."/>
        </authorList>
    </citation>
    <scope>GENOME REANNOTATION</scope>
    <source>
        <strain evidence="1">A17</strain>
        <strain evidence="3 4">cv. Jemalong A17</strain>
    </source>
</reference>
<dbReference type="Proteomes" id="UP000002051">
    <property type="component" value="Unassembled WGS sequence"/>
</dbReference>
<dbReference type="AlphaFoldDB" id="A0A072U089"/>
<name>A0A072U089_MEDTR</name>
<dbReference type="Gramene" id="rna40149">
    <property type="protein sequence ID" value="RHN45756.1"/>
    <property type="gene ID" value="gene40149"/>
</dbReference>
<evidence type="ECO:0000313" key="2">
    <source>
        <dbReference type="EMBL" id="RHN45756.1"/>
    </source>
</evidence>
<evidence type="ECO:0000313" key="1">
    <source>
        <dbReference type="EMBL" id="KEH22558.1"/>
    </source>
</evidence>
<dbReference type="Proteomes" id="UP000265566">
    <property type="component" value="Chromosome 7"/>
</dbReference>
<dbReference type="EnsemblPlants" id="KEH22558">
    <property type="protein sequence ID" value="KEH22558"/>
    <property type="gene ID" value="MTR_7g053480"/>
</dbReference>
<reference evidence="3" key="3">
    <citation type="submission" date="2015-04" db="UniProtKB">
        <authorList>
            <consortium name="EnsemblPlants"/>
        </authorList>
    </citation>
    <scope>IDENTIFICATION</scope>
    <source>
        <strain evidence="3">cv. Jemalong A17</strain>
    </source>
</reference>
<keyword evidence="4" id="KW-1185">Reference proteome</keyword>
<evidence type="ECO:0000313" key="4">
    <source>
        <dbReference type="Proteomes" id="UP000002051"/>
    </source>
</evidence>
<dbReference type="EMBL" id="CM001223">
    <property type="protein sequence ID" value="KEH22558.1"/>
    <property type="molecule type" value="Genomic_DNA"/>
</dbReference>
<protein>
    <submittedName>
        <fullName evidence="2">Putative 2-C-methyl-D-erythritol 2,4-cyclodiphosphate synthase</fullName>
        <ecNumber evidence="2">4.6.1.12</ecNumber>
    </submittedName>
</protein>
<keyword evidence="2" id="KW-0456">Lyase</keyword>
<evidence type="ECO:0000313" key="3">
    <source>
        <dbReference type="EnsemblPlants" id="KEH22558"/>
    </source>
</evidence>
<dbReference type="EMBL" id="PSQE01000007">
    <property type="protein sequence ID" value="RHN45756.1"/>
    <property type="molecule type" value="Genomic_DNA"/>
</dbReference>
<dbReference type="EC" id="4.6.1.12" evidence="2"/>
<organism evidence="1 4">
    <name type="scientific">Medicago truncatula</name>
    <name type="common">Barrel medic</name>
    <name type="synonym">Medicago tribuloides</name>
    <dbReference type="NCBI Taxonomy" id="3880"/>
    <lineage>
        <taxon>Eukaryota</taxon>
        <taxon>Viridiplantae</taxon>
        <taxon>Streptophyta</taxon>
        <taxon>Embryophyta</taxon>
        <taxon>Tracheophyta</taxon>
        <taxon>Spermatophyta</taxon>
        <taxon>Magnoliopsida</taxon>
        <taxon>eudicotyledons</taxon>
        <taxon>Gunneridae</taxon>
        <taxon>Pentapetalae</taxon>
        <taxon>rosids</taxon>
        <taxon>fabids</taxon>
        <taxon>Fabales</taxon>
        <taxon>Fabaceae</taxon>
        <taxon>Papilionoideae</taxon>
        <taxon>50 kb inversion clade</taxon>
        <taxon>NPAAA clade</taxon>
        <taxon>Hologalegina</taxon>
        <taxon>IRL clade</taxon>
        <taxon>Trifolieae</taxon>
        <taxon>Medicago</taxon>
    </lineage>
</organism>
<reference evidence="2" key="4">
    <citation type="journal article" date="2018" name="Nat. Plants">
        <title>Whole-genome landscape of Medicago truncatula symbiotic genes.</title>
        <authorList>
            <person name="Pecrix Y."/>
            <person name="Gamas P."/>
            <person name="Carrere S."/>
        </authorList>
    </citation>
    <scope>NUCLEOTIDE SEQUENCE</scope>
    <source>
        <tissue evidence="2">Leaves</tissue>
    </source>
</reference>